<evidence type="ECO:0000313" key="1">
    <source>
        <dbReference type="EMBL" id="EGG57509.1"/>
    </source>
</evidence>
<reference evidence="1 2" key="1">
    <citation type="submission" date="2011-02" db="EMBL/GenBank/DDBJ databases">
        <authorList>
            <person name="Weinstock G."/>
            <person name="Sodergren E."/>
            <person name="Clifton S."/>
            <person name="Fulton L."/>
            <person name="Fulton B."/>
            <person name="Courtney L."/>
            <person name="Fronick C."/>
            <person name="Harrison M."/>
            <person name="Strong C."/>
            <person name="Farmer C."/>
            <person name="Delahaunty K."/>
            <person name="Markovic C."/>
            <person name="Hall O."/>
            <person name="Minx P."/>
            <person name="Tomlinson C."/>
            <person name="Mitreva M."/>
            <person name="Hou S."/>
            <person name="Chen J."/>
            <person name="Wollam A."/>
            <person name="Pepin K.H."/>
            <person name="Johnson M."/>
            <person name="Bhonagiri V."/>
            <person name="Zhang X."/>
            <person name="Suruliraj S."/>
            <person name="Warren W."/>
            <person name="Chinwalla A."/>
            <person name="Mardis E.R."/>
            <person name="Wilson R.K."/>
        </authorList>
    </citation>
    <scope>NUCLEOTIDE SEQUENCE [LARGE SCALE GENOMIC DNA]</scope>
    <source>
        <strain evidence="1 2">YIT 11841</strain>
    </source>
</reference>
<dbReference type="Proteomes" id="UP000005546">
    <property type="component" value="Unassembled WGS sequence"/>
</dbReference>
<dbReference type="AlphaFoldDB" id="F3QQ01"/>
<protein>
    <submittedName>
        <fullName evidence="1">Uncharacterized protein</fullName>
    </submittedName>
</protein>
<evidence type="ECO:0000313" key="2">
    <source>
        <dbReference type="Proteomes" id="UP000005546"/>
    </source>
</evidence>
<dbReference type="EMBL" id="AFBR01000007">
    <property type="protein sequence ID" value="EGG57509.1"/>
    <property type="molecule type" value="Genomic_DNA"/>
</dbReference>
<sequence length="52" mass="6302">MQKYSKDCITQNYLPIKYKLCAQNVEKVKRNRLFKKAIILYNKMKRHTIALL</sequence>
<organism evidence="1 2">
    <name type="scientific">Paraprevotella xylaniphila YIT 11841</name>
    <dbReference type="NCBI Taxonomy" id="762982"/>
    <lineage>
        <taxon>Bacteria</taxon>
        <taxon>Pseudomonadati</taxon>
        <taxon>Bacteroidota</taxon>
        <taxon>Bacteroidia</taxon>
        <taxon>Bacteroidales</taxon>
        <taxon>Prevotellaceae</taxon>
        <taxon>Paraprevotella</taxon>
    </lineage>
</organism>
<comment type="caution">
    <text evidence="1">The sequence shown here is derived from an EMBL/GenBank/DDBJ whole genome shotgun (WGS) entry which is preliminary data.</text>
</comment>
<keyword evidence="2" id="KW-1185">Reference proteome</keyword>
<gene>
    <name evidence="1" type="ORF">HMPREF9442_00238</name>
</gene>
<dbReference type="STRING" id="762982.HMPREF9442_00238"/>
<dbReference type="HOGENOM" id="CLU_3082889_0_0_10"/>
<name>F3QQ01_9BACT</name>
<accession>F3QQ01</accession>
<proteinExistence type="predicted"/>